<evidence type="ECO:0000313" key="3">
    <source>
        <dbReference type="EMBL" id="AAS95373.1"/>
    </source>
</evidence>
<dbReference type="SMR" id="Q72DN6"/>
<proteinExistence type="inferred from homology"/>
<sequence length="160" mass="17353">MDTVVCVRTANESTKAMEGTMQIRKILVPVDGSEHARRATVYAAEFAAMVQASVLLVHSRMSIPPLLGQAAYDEVRNSLNARAESLLEPYREILRGAGISFEDRILEGPAETAIVDAVRAEKCDHIILGSRGVSELEGLLLGSVTRRVLQLAPCPVTVVR</sequence>
<evidence type="ECO:0000259" key="2">
    <source>
        <dbReference type="Pfam" id="PF00582"/>
    </source>
</evidence>
<comment type="similarity">
    <text evidence="1">Belongs to the universal stress protein A family.</text>
</comment>
<dbReference type="OrthoDB" id="9788959at2"/>
<dbReference type="Gene3D" id="3.40.50.620">
    <property type="entry name" value="HUPs"/>
    <property type="match status" value="1"/>
</dbReference>
<dbReference type="PaxDb" id="882-DVU_0893"/>
<feature type="domain" description="UspA" evidence="2">
    <location>
        <begin position="23"/>
        <end position="160"/>
    </location>
</feature>
<dbReference type="PRINTS" id="PR01438">
    <property type="entry name" value="UNVRSLSTRESS"/>
</dbReference>
<dbReference type="EMBL" id="AE017285">
    <property type="protein sequence ID" value="AAS95373.1"/>
    <property type="molecule type" value="Genomic_DNA"/>
</dbReference>
<name>Q72DN6_NITV2</name>
<dbReference type="PANTHER" id="PTHR46268:SF6">
    <property type="entry name" value="UNIVERSAL STRESS PROTEIN UP12"/>
    <property type="match status" value="1"/>
</dbReference>
<accession>Q72DN6</accession>
<dbReference type="InterPro" id="IPR014729">
    <property type="entry name" value="Rossmann-like_a/b/a_fold"/>
</dbReference>
<dbReference type="PATRIC" id="fig|882.5.peg.837"/>
<dbReference type="EnsemblBacteria" id="AAS95373">
    <property type="protein sequence ID" value="AAS95373"/>
    <property type="gene ID" value="DVU_0893"/>
</dbReference>
<dbReference type="InterPro" id="IPR006016">
    <property type="entry name" value="UspA"/>
</dbReference>
<evidence type="ECO:0000313" key="4">
    <source>
        <dbReference type="Proteomes" id="UP000002194"/>
    </source>
</evidence>
<dbReference type="Proteomes" id="UP000002194">
    <property type="component" value="Chromosome"/>
</dbReference>
<dbReference type="PANTHER" id="PTHR46268">
    <property type="entry name" value="STRESS RESPONSE PROTEIN NHAX"/>
    <property type="match status" value="1"/>
</dbReference>
<dbReference type="eggNOG" id="COG0589">
    <property type="taxonomic scope" value="Bacteria"/>
</dbReference>
<dbReference type="STRING" id="882.DVU_0893"/>
<evidence type="ECO:0000256" key="1">
    <source>
        <dbReference type="ARBA" id="ARBA00008791"/>
    </source>
</evidence>
<dbReference type="CDD" id="cd00293">
    <property type="entry name" value="USP-like"/>
    <property type="match status" value="1"/>
</dbReference>
<organism evidence="3 4">
    <name type="scientific">Nitratidesulfovibrio vulgaris (strain ATCC 29579 / DSM 644 / CCUG 34227 / NCIMB 8303 / VKM B-1760 / Hildenborough)</name>
    <name type="common">Desulfovibrio vulgaris</name>
    <dbReference type="NCBI Taxonomy" id="882"/>
    <lineage>
        <taxon>Bacteria</taxon>
        <taxon>Pseudomonadati</taxon>
        <taxon>Thermodesulfobacteriota</taxon>
        <taxon>Desulfovibrionia</taxon>
        <taxon>Desulfovibrionales</taxon>
        <taxon>Desulfovibrionaceae</taxon>
        <taxon>Nitratidesulfovibrio</taxon>
    </lineage>
</organism>
<dbReference type="IntAct" id="Q72DN6">
    <property type="interactions" value="1"/>
</dbReference>
<dbReference type="KEGG" id="dvu:DVU_0893"/>
<reference evidence="3 4" key="1">
    <citation type="journal article" date="2004" name="Nat. Biotechnol.">
        <title>The genome sequence of the anaerobic, sulfate-reducing bacterium Desulfovibrio vulgaris Hildenborough.</title>
        <authorList>
            <person name="Heidelberg J.F."/>
            <person name="Seshadri R."/>
            <person name="Haveman S.A."/>
            <person name="Hemme C.L."/>
            <person name="Paulsen I.T."/>
            <person name="Kolonay J.F."/>
            <person name="Eisen J.A."/>
            <person name="Ward N."/>
            <person name="Methe B."/>
            <person name="Brinkac L.M."/>
            <person name="Daugherty S.C."/>
            <person name="Deboy R.T."/>
            <person name="Dodson R.J."/>
            <person name="Durkin A.S."/>
            <person name="Madupu R."/>
            <person name="Nelson W.C."/>
            <person name="Sullivan S.A."/>
            <person name="Fouts D."/>
            <person name="Haft D.H."/>
            <person name="Selengut J."/>
            <person name="Peterson J.D."/>
            <person name="Davidsen T.M."/>
            <person name="Zafar N."/>
            <person name="Zhou L."/>
            <person name="Radune D."/>
            <person name="Dimitrov G."/>
            <person name="Hance M."/>
            <person name="Tran K."/>
            <person name="Khouri H."/>
            <person name="Gill J."/>
            <person name="Utterback T.R."/>
            <person name="Feldblyum T.V."/>
            <person name="Wall J.D."/>
            <person name="Voordouw G."/>
            <person name="Fraser C.M."/>
        </authorList>
    </citation>
    <scope>NUCLEOTIDE SEQUENCE [LARGE SCALE GENOMIC DNA]</scope>
    <source>
        <strain evidence="4">ATCC 29579 / DSM 644 / NCIMB 8303 / VKM B-1760 / Hildenborough</strain>
    </source>
</reference>
<keyword evidence="4" id="KW-1185">Reference proteome</keyword>
<dbReference type="PhylomeDB" id="Q72DN6"/>
<dbReference type="AlphaFoldDB" id="Q72DN6"/>
<dbReference type="HOGENOM" id="CLU_049301_11_2_7"/>
<dbReference type="InterPro" id="IPR006015">
    <property type="entry name" value="Universal_stress_UspA"/>
</dbReference>
<dbReference type="Pfam" id="PF00582">
    <property type="entry name" value="Usp"/>
    <property type="match status" value="1"/>
</dbReference>
<gene>
    <name evidence="3" type="ordered locus">DVU_0893</name>
</gene>
<protein>
    <submittedName>
        <fullName evidence="3">Universal stress protein family</fullName>
    </submittedName>
</protein>
<dbReference type="SUPFAM" id="SSF52402">
    <property type="entry name" value="Adenine nucleotide alpha hydrolases-like"/>
    <property type="match status" value="1"/>
</dbReference>